<accession>A0A8J3AJV1</accession>
<gene>
    <name evidence="1" type="ORF">GCM10007380_06520</name>
</gene>
<dbReference type="RefSeq" id="WP_087998916.1">
    <property type="nucleotide sequence ID" value="NZ_BMHB01000001.1"/>
</dbReference>
<organism evidence="1 2">
    <name type="scientific">Gottfriedia solisilvae</name>
    <dbReference type="NCBI Taxonomy" id="1516104"/>
    <lineage>
        <taxon>Bacteria</taxon>
        <taxon>Bacillati</taxon>
        <taxon>Bacillota</taxon>
        <taxon>Bacilli</taxon>
        <taxon>Bacillales</taxon>
        <taxon>Bacillaceae</taxon>
        <taxon>Gottfriedia</taxon>
    </lineage>
</organism>
<name>A0A8J3AJV1_9BACI</name>
<evidence type="ECO:0000313" key="1">
    <source>
        <dbReference type="EMBL" id="GGI11178.1"/>
    </source>
</evidence>
<reference evidence="2" key="1">
    <citation type="journal article" date="2019" name="Int. J. Syst. Evol. Microbiol.">
        <title>The Global Catalogue of Microorganisms (GCM) 10K type strain sequencing project: providing services to taxonomists for standard genome sequencing and annotation.</title>
        <authorList>
            <consortium name="The Broad Institute Genomics Platform"/>
            <consortium name="The Broad Institute Genome Sequencing Center for Infectious Disease"/>
            <person name="Wu L."/>
            <person name="Ma J."/>
        </authorList>
    </citation>
    <scope>NUCLEOTIDE SEQUENCE [LARGE SCALE GENOMIC DNA]</scope>
    <source>
        <strain evidence="2">CGMCC 1.14993</strain>
    </source>
</reference>
<dbReference type="EMBL" id="BMHB01000001">
    <property type="protein sequence ID" value="GGI11178.1"/>
    <property type="molecule type" value="Genomic_DNA"/>
</dbReference>
<proteinExistence type="predicted"/>
<evidence type="ECO:0000313" key="2">
    <source>
        <dbReference type="Proteomes" id="UP000626244"/>
    </source>
</evidence>
<dbReference type="OrthoDB" id="2877610at2"/>
<dbReference type="AlphaFoldDB" id="A0A8J3AJV1"/>
<dbReference type="Proteomes" id="UP000626244">
    <property type="component" value="Unassembled WGS sequence"/>
</dbReference>
<sequence length="119" mass="14285">MYPTESQDLYLERLEDKLHSSITAVLYDTTGQRNEHAIKRRFPKPMSNEDVQSIISAINKFTAMNKPLLWRRYHKEEFNQKNFESYITQYQILTNYYDLPLESELVSSFTEWDQKKPRG</sequence>
<comment type="caution">
    <text evidence="1">The sequence shown here is derived from an EMBL/GenBank/DDBJ whole genome shotgun (WGS) entry which is preliminary data.</text>
</comment>
<protein>
    <submittedName>
        <fullName evidence="1">Uncharacterized protein</fullName>
    </submittedName>
</protein>
<keyword evidence="2" id="KW-1185">Reference proteome</keyword>